<dbReference type="NCBIfam" id="TIGR00115">
    <property type="entry name" value="tig"/>
    <property type="match status" value="1"/>
</dbReference>
<keyword evidence="5 11" id="KW-0132">Cell division</keyword>
<dbReference type="RefSeq" id="WP_105073257.1">
    <property type="nucleotide sequence ID" value="NZ_PPGH01000034.1"/>
</dbReference>
<dbReference type="SUPFAM" id="SSF109998">
    <property type="entry name" value="Triger factor/SurA peptide-binding domain-like"/>
    <property type="match status" value="1"/>
</dbReference>
<dbReference type="OrthoDB" id="9767721at2"/>
<dbReference type="InterPro" id="IPR046357">
    <property type="entry name" value="PPIase_dom_sf"/>
</dbReference>
<dbReference type="InterPro" id="IPR008880">
    <property type="entry name" value="Trigger_fac_C"/>
</dbReference>
<dbReference type="GO" id="GO:0051083">
    <property type="term" value="P:'de novo' cotranslational protein folding"/>
    <property type="evidence" value="ECO:0007669"/>
    <property type="project" value="TreeGrafter"/>
</dbReference>
<keyword evidence="9 11" id="KW-0131">Cell cycle</keyword>
<evidence type="ECO:0000256" key="12">
    <source>
        <dbReference type="PROSITE-ProRule" id="PRU00277"/>
    </source>
</evidence>
<reference evidence="15 16" key="1">
    <citation type="submission" date="2018-01" db="EMBL/GenBank/DDBJ databases">
        <title>The complete genome sequence of Chromatium okenii LaCa, a purple sulfur bacterium with a turbulent life.</title>
        <authorList>
            <person name="Luedin S.M."/>
            <person name="Liechti N."/>
            <person name="Storelli N."/>
            <person name="Danza F."/>
            <person name="Wittwer M."/>
            <person name="Pothier J.F."/>
            <person name="Tonolla M.A."/>
        </authorList>
    </citation>
    <scope>NUCLEOTIDE SEQUENCE [LARGE SCALE GENOMIC DNA]</scope>
    <source>
        <strain evidence="15 16">LaCa</strain>
    </source>
</reference>
<keyword evidence="16" id="KW-1185">Reference proteome</keyword>
<dbReference type="Gene3D" id="1.10.3120.10">
    <property type="entry name" value="Trigger factor, C-terminal domain"/>
    <property type="match status" value="1"/>
</dbReference>
<dbReference type="SUPFAM" id="SSF54534">
    <property type="entry name" value="FKBP-like"/>
    <property type="match status" value="1"/>
</dbReference>
<dbReference type="PROSITE" id="PS50059">
    <property type="entry name" value="FKBP_PPIASE"/>
    <property type="match status" value="1"/>
</dbReference>
<evidence type="ECO:0000313" key="16">
    <source>
        <dbReference type="Proteomes" id="UP000239936"/>
    </source>
</evidence>
<dbReference type="GO" id="GO:0015031">
    <property type="term" value="P:protein transport"/>
    <property type="evidence" value="ECO:0007669"/>
    <property type="project" value="UniProtKB-UniRule"/>
</dbReference>
<dbReference type="GO" id="GO:0051301">
    <property type="term" value="P:cell division"/>
    <property type="evidence" value="ECO:0007669"/>
    <property type="project" value="UniProtKB-KW"/>
</dbReference>
<comment type="similarity">
    <text evidence="2 11 13">Belongs to the FKBP-type PPIase family. Tig subfamily.</text>
</comment>
<evidence type="ECO:0000256" key="1">
    <source>
        <dbReference type="ARBA" id="ARBA00000971"/>
    </source>
</evidence>
<protein>
    <recommendedName>
        <fullName evidence="4 11">Trigger factor</fullName>
        <shortName evidence="11">TF</shortName>
        <ecNumber evidence="3 11">5.2.1.8</ecNumber>
    </recommendedName>
    <alternativeName>
        <fullName evidence="10 11">PPIase</fullName>
    </alternativeName>
</protein>
<evidence type="ECO:0000256" key="6">
    <source>
        <dbReference type="ARBA" id="ARBA00023110"/>
    </source>
</evidence>
<evidence type="ECO:0000256" key="3">
    <source>
        <dbReference type="ARBA" id="ARBA00013194"/>
    </source>
</evidence>
<dbReference type="FunFam" id="3.10.50.40:FF:000001">
    <property type="entry name" value="Trigger factor"/>
    <property type="match status" value="1"/>
</dbReference>
<evidence type="ECO:0000256" key="2">
    <source>
        <dbReference type="ARBA" id="ARBA00005464"/>
    </source>
</evidence>
<dbReference type="Pfam" id="PF05698">
    <property type="entry name" value="Trigger_C"/>
    <property type="match status" value="1"/>
</dbReference>
<dbReference type="Gene3D" id="3.30.70.1050">
    <property type="entry name" value="Trigger factor ribosome-binding domain"/>
    <property type="match status" value="1"/>
</dbReference>
<feature type="domain" description="PPIase FKBP-type" evidence="14">
    <location>
        <begin position="161"/>
        <end position="251"/>
    </location>
</feature>
<dbReference type="GO" id="GO:0043335">
    <property type="term" value="P:protein unfolding"/>
    <property type="evidence" value="ECO:0007669"/>
    <property type="project" value="TreeGrafter"/>
</dbReference>
<dbReference type="InterPro" id="IPR037041">
    <property type="entry name" value="Trigger_fac_C_sf"/>
</dbReference>
<keyword evidence="8 11" id="KW-0413">Isomerase</keyword>
<comment type="domain">
    <text evidence="11">Consists of 3 domains; the N-terminus binds the ribosome, the middle domain has PPIase activity, while the C-terminus has intrinsic chaperone activity on its own.</text>
</comment>
<keyword evidence="6 11" id="KW-0697">Rotamase</keyword>
<dbReference type="Proteomes" id="UP000239936">
    <property type="component" value="Unassembled WGS sequence"/>
</dbReference>
<evidence type="ECO:0000256" key="8">
    <source>
        <dbReference type="ARBA" id="ARBA00023235"/>
    </source>
</evidence>
<dbReference type="InterPro" id="IPR036611">
    <property type="entry name" value="Trigger_fac_ribosome-bd_sf"/>
</dbReference>
<dbReference type="GO" id="GO:0005737">
    <property type="term" value="C:cytoplasm"/>
    <property type="evidence" value="ECO:0007669"/>
    <property type="project" value="UniProtKB-SubCell"/>
</dbReference>
<dbReference type="PANTHER" id="PTHR30560">
    <property type="entry name" value="TRIGGER FACTOR CHAPERONE AND PEPTIDYL-PROLYL CIS/TRANS ISOMERASE"/>
    <property type="match status" value="1"/>
</dbReference>
<evidence type="ECO:0000256" key="4">
    <source>
        <dbReference type="ARBA" id="ARBA00016902"/>
    </source>
</evidence>
<dbReference type="Pfam" id="PF05697">
    <property type="entry name" value="Trigger_N"/>
    <property type="match status" value="1"/>
</dbReference>
<evidence type="ECO:0000256" key="7">
    <source>
        <dbReference type="ARBA" id="ARBA00023186"/>
    </source>
</evidence>
<dbReference type="InterPro" id="IPR005215">
    <property type="entry name" value="Trig_fac"/>
</dbReference>
<keyword evidence="7 11" id="KW-0143">Chaperone</keyword>
<dbReference type="InterPro" id="IPR008881">
    <property type="entry name" value="Trigger_fac_ribosome-bd_bac"/>
</dbReference>
<gene>
    <name evidence="11" type="primary">tig</name>
    <name evidence="15" type="ORF">CXB77_06550</name>
</gene>
<evidence type="ECO:0000256" key="5">
    <source>
        <dbReference type="ARBA" id="ARBA00022618"/>
    </source>
</evidence>
<dbReference type="GO" id="GO:0003755">
    <property type="term" value="F:peptidyl-prolyl cis-trans isomerase activity"/>
    <property type="evidence" value="ECO:0007669"/>
    <property type="project" value="UniProtKB-UniRule"/>
</dbReference>
<dbReference type="SUPFAM" id="SSF102735">
    <property type="entry name" value="Trigger factor ribosome-binding domain"/>
    <property type="match status" value="1"/>
</dbReference>
<dbReference type="EMBL" id="PPGH01000034">
    <property type="protein sequence ID" value="PQJ96497.1"/>
    <property type="molecule type" value="Genomic_DNA"/>
</dbReference>
<keyword evidence="11" id="KW-0963">Cytoplasm</keyword>
<accession>A0A2S7XRY5</accession>
<dbReference type="PANTHER" id="PTHR30560:SF3">
    <property type="entry name" value="TRIGGER FACTOR-LIKE PROTEIN TIG, CHLOROPLASTIC"/>
    <property type="match status" value="1"/>
</dbReference>
<dbReference type="PIRSF" id="PIRSF003095">
    <property type="entry name" value="Trigger_factor"/>
    <property type="match status" value="1"/>
</dbReference>
<evidence type="ECO:0000256" key="10">
    <source>
        <dbReference type="ARBA" id="ARBA00029986"/>
    </source>
</evidence>
<comment type="function">
    <text evidence="11">Involved in protein export. Acts as a chaperone by maintaining the newly synthesized protein in an open conformation. Functions as a peptidyl-prolyl cis-trans isomerase.</text>
</comment>
<sequence>MQVSVEAGEGLERRMKIELPFAQMTVEVDKRLQQLARTAALPGFRPGRAPMKVVRQRFVDRVQQDVMGELVQSSYNDAVEQESLTPAGMPQIELDINLTDQRFAYTATFEVMPEFELVSLADQSLKRPVCELTDADVDGVIERLREQRKTWTSVERACQLGDQVLITFDGTIEGEPFEGGSGSNVTLELGSAEMIEGFEAGLIGATSGEQRDLELTFPEDYHADHLAGKPVHFAVTINAVMEPTLPIIDAEFIQAFGIDDGDLARFRADVQGNMERELKDRVRTLLKERVMDVLYAANSFDLPSALVKEEVADITESMNKKFDPRLVGLFPVDFFESKAKKRVALGLILGKIITEQGLKVEANQIKARIQQMASTYDDPQEVLEYYSKRERIKTVEAVLLEDAVVDWVMEQVQVEDEALDFATLVNPEIA</sequence>
<name>A0A2S7XRY5_9GAMM</name>
<comment type="caution">
    <text evidence="15">The sequence shown here is derived from an EMBL/GenBank/DDBJ whole genome shotgun (WGS) entry which is preliminary data.</text>
</comment>
<dbReference type="GO" id="GO:0043022">
    <property type="term" value="F:ribosome binding"/>
    <property type="evidence" value="ECO:0007669"/>
    <property type="project" value="TreeGrafter"/>
</dbReference>
<evidence type="ECO:0000259" key="14">
    <source>
        <dbReference type="PROSITE" id="PS50059"/>
    </source>
</evidence>
<dbReference type="HAMAP" id="MF_00303">
    <property type="entry name" value="Trigger_factor_Tig"/>
    <property type="match status" value="1"/>
</dbReference>
<comment type="subcellular location">
    <subcellularLocation>
        <location evidence="11">Cytoplasm</location>
    </subcellularLocation>
    <text evidence="11">About half TF is bound to the ribosome near the polypeptide exit tunnel while the other half is free in the cytoplasm.</text>
</comment>
<evidence type="ECO:0000256" key="11">
    <source>
        <dbReference type="HAMAP-Rule" id="MF_00303"/>
    </source>
</evidence>
<organism evidence="15 16">
    <name type="scientific">Chromatium okenii</name>
    <dbReference type="NCBI Taxonomy" id="61644"/>
    <lineage>
        <taxon>Bacteria</taxon>
        <taxon>Pseudomonadati</taxon>
        <taxon>Pseudomonadota</taxon>
        <taxon>Gammaproteobacteria</taxon>
        <taxon>Chromatiales</taxon>
        <taxon>Chromatiaceae</taxon>
        <taxon>Chromatium</taxon>
    </lineage>
</organism>
<evidence type="ECO:0000256" key="13">
    <source>
        <dbReference type="RuleBase" id="RU003914"/>
    </source>
</evidence>
<evidence type="ECO:0000256" key="9">
    <source>
        <dbReference type="ARBA" id="ARBA00023306"/>
    </source>
</evidence>
<dbReference type="InterPro" id="IPR001179">
    <property type="entry name" value="PPIase_FKBP_dom"/>
</dbReference>
<dbReference type="Pfam" id="PF00254">
    <property type="entry name" value="FKBP_C"/>
    <property type="match status" value="1"/>
</dbReference>
<evidence type="ECO:0000313" key="15">
    <source>
        <dbReference type="EMBL" id="PQJ96497.1"/>
    </source>
</evidence>
<comment type="catalytic activity">
    <reaction evidence="1 11 12">
        <text>[protein]-peptidylproline (omega=180) = [protein]-peptidylproline (omega=0)</text>
        <dbReference type="Rhea" id="RHEA:16237"/>
        <dbReference type="Rhea" id="RHEA-COMP:10747"/>
        <dbReference type="Rhea" id="RHEA-COMP:10748"/>
        <dbReference type="ChEBI" id="CHEBI:83833"/>
        <dbReference type="ChEBI" id="CHEBI:83834"/>
        <dbReference type="EC" id="5.2.1.8"/>
    </reaction>
</comment>
<dbReference type="Gene3D" id="3.10.50.40">
    <property type="match status" value="1"/>
</dbReference>
<dbReference type="GO" id="GO:0044183">
    <property type="term" value="F:protein folding chaperone"/>
    <property type="evidence" value="ECO:0007669"/>
    <property type="project" value="TreeGrafter"/>
</dbReference>
<dbReference type="AlphaFoldDB" id="A0A2S7XRY5"/>
<dbReference type="EC" id="5.2.1.8" evidence="3 11"/>
<dbReference type="InterPro" id="IPR027304">
    <property type="entry name" value="Trigger_fact/SurA_dom_sf"/>
</dbReference>
<proteinExistence type="inferred from homology"/>